<evidence type="ECO:0000259" key="1">
    <source>
        <dbReference type="PROSITE" id="PS50943"/>
    </source>
</evidence>
<evidence type="ECO:0000313" key="2">
    <source>
        <dbReference type="EMBL" id="SFO01269.1"/>
    </source>
</evidence>
<dbReference type="GO" id="GO:0003677">
    <property type="term" value="F:DNA binding"/>
    <property type="evidence" value="ECO:0007669"/>
    <property type="project" value="InterPro"/>
</dbReference>
<reference evidence="2 3" key="1">
    <citation type="submission" date="2016-10" db="EMBL/GenBank/DDBJ databases">
        <authorList>
            <person name="de Groot N.N."/>
        </authorList>
    </citation>
    <scope>NUCLEOTIDE SEQUENCE [LARGE SCALE GENOMIC DNA]</scope>
    <source>
        <strain evidence="2 3">DSM 1283</strain>
    </source>
</reference>
<dbReference type="CDD" id="cd00093">
    <property type="entry name" value="HTH_XRE"/>
    <property type="match status" value="1"/>
</dbReference>
<dbReference type="InterPro" id="IPR010982">
    <property type="entry name" value="Lambda_DNA-bd_dom_sf"/>
</dbReference>
<gene>
    <name evidence="2" type="ORF">SAMN04489757_106129</name>
</gene>
<dbReference type="RefSeq" id="WP_091685063.1">
    <property type="nucleotide sequence ID" value="NZ_BAABFM010000013.1"/>
</dbReference>
<protein>
    <submittedName>
        <fullName evidence="2">Helix-turn-helix domain-containing protein</fullName>
    </submittedName>
</protein>
<evidence type="ECO:0000313" key="3">
    <source>
        <dbReference type="Proteomes" id="UP000198806"/>
    </source>
</evidence>
<dbReference type="InterPro" id="IPR001387">
    <property type="entry name" value="Cro/C1-type_HTH"/>
</dbReference>
<dbReference type="EMBL" id="FOWD01000006">
    <property type="protein sequence ID" value="SFO01269.1"/>
    <property type="molecule type" value="Genomic_DNA"/>
</dbReference>
<keyword evidence="3" id="KW-1185">Reference proteome</keyword>
<organism evidence="2 3">
    <name type="scientific">Anaerocolumna aminovalerica</name>
    <dbReference type="NCBI Taxonomy" id="1527"/>
    <lineage>
        <taxon>Bacteria</taxon>
        <taxon>Bacillati</taxon>
        <taxon>Bacillota</taxon>
        <taxon>Clostridia</taxon>
        <taxon>Lachnospirales</taxon>
        <taxon>Lachnospiraceae</taxon>
        <taxon>Anaerocolumna</taxon>
    </lineage>
</organism>
<dbReference type="SUPFAM" id="SSF47413">
    <property type="entry name" value="lambda repressor-like DNA-binding domains"/>
    <property type="match status" value="1"/>
</dbReference>
<accession>A0A1I5DPT7</accession>
<sequence>MQWILRDIPLGRNIQTVRMAKDMTQQEVIEKLELMGGLMSRSTLANIEAGRRNIKASDLKALKILFDVDYEEFFKD</sequence>
<dbReference type="AlphaFoldDB" id="A0A1I5DPT7"/>
<dbReference type="PROSITE" id="PS50943">
    <property type="entry name" value="HTH_CROC1"/>
    <property type="match status" value="1"/>
</dbReference>
<dbReference type="Gene3D" id="1.10.260.40">
    <property type="entry name" value="lambda repressor-like DNA-binding domains"/>
    <property type="match status" value="1"/>
</dbReference>
<dbReference type="Proteomes" id="UP000198806">
    <property type="component" value="Unassembled WGS sequence"/>
</dbReference>
<name>A0A1I5DPT7_9FIRM</name>
<dbReference type="OrthoDB" id="199610at2"/>
<dbReference type="Pfam" id="PF01381">
    <property type="entry name" value="HTH_3"/>
    <property type="match status" value="1"/>
</dbReference>
<dbReference type="STRING" id="1527.SAMN04489757_106129"/>
<feature type="domain" description="HTH cro/C1-type" evidence="1">
    <location>
        <begin position="14"/>
        <end position="73"/>
    </location>
</feature>
<proteinExistence type="predicted"/>